<evidence type="ECO:0000259" key="6">
    <source>
        <dbReference type="Pfam" id="PF12698"/>
    </source>
</evidence>
<dbReference type="GO" id="GO:0140359">
    <property type="term" value="F:ABC-type transporter activity"/>
    <property type="evidence" value="ECO:0007669"/>
    <property type="project" value="InterPro"/>
</dbReference>
<feature type="transmembrane region" description="Helical" evidence="5">
    <location>
        <begin position="337"/>
        <end position="358"/>
    </location>
</feature>
<feature type="transmembrane region" description="Helical" evidence="5">
    <location>
        <begin position="398"/>
        <end position="417"/>
    </location>
</feature>
<sequence>MLTFWKKDLKILWRDRTELITILLMPFVLIVILGFALKGLMGGDGSAFEMKVALVEEDKTEQGITEFSQELQQSSLPNEAKQPLMEAAQSFSPKTILLEVLENDLSEQIVLEKMSEADAKQQLADQEVDSILIIPDNFTYHTLQNVFLGEEVTATLRVIKGEHANLIGTIFQNIVEQFSQKLNFETALASVDGVNKAALEPVVLEDIRKEETVTDRDPISSMEYYTIGMAVMFAFYIASAMASKAYTETDQQVVDRIHLSGKHPFHYLAGKVLSVVVLTVIQIGLLFGLSSLILQSFLPFSWEIVLRIGLITVLYALAIGAIGGILTAITVRSGSSVIASMFATGITSVLALLGGSFIPTTTLPPIIQTIGSWTPNGMVMQAYMLANQGLALDDIFPYLLRLTILTFVIFLCSIFIFPKRRTVT</sequence>
<accession>A0A317L1M0</accession>
<dbReference type="AlphaFoldDB" id="A0A317L1M0"/>
<evidence type="ECO:0000256" key="5">
    <source>
        <dbReference type="SAM" id="Phobius"/>
    </source>
</evidence>
<dbReference type="PANTHER" id="PTHR43027:SF1">
    <property type="entry name" value="DOXORUBICIN RESISTANCE ABC TRANSPORTER PERMEASE PROTEIN DRRC-RELATED"/>
    <property type="match status" value="1"/>
</dbReference>
<dbReference type="InterPro" id="IPR013525">
    <property type="entry name" value="ABC2_TM"/>
</dbReference>
<gene>
    <name evidence="7" type="ORF">DLJ74_01940</name>
</gene>
<reference evidence="7 8" key="1">
    <citation type="submission" date="2018-05" db="EMBL/GenBank/DDBJ databases">
        <title>Genomic analysis of Gracilibacillus dipsosauri DD1 reveals novel features of a salt-tolerant amylase.</title>
        <authorList>
            <person name="Deutch C.E."/>
            <person name="Yang S."/>
        </authorList>
    </citation>
    <scope>NUCLEOTIDE SEQUENCE [LARGE SCALE GENOMIC DNA]</scope>
    <source>
        <strain evidence="7 8">DD1</strain>
    </source>
</reference>
<keyword evidence="3 5" id="KW-1133">Transmembrane helix</keyword>
<evidence type="ECO:0000256" key="1">
    <source>
        <dbReference type="ARBA" id="ARBA00004141"/>
    </source>
</evidence>
<evidence type="ECO:0000313" key="7">
    <source>
        <dbReference type="EMBL" id="PWU69712.1"/>
    </source>
</evidence>
<keyword evidence="4 5" id="KW-0472">Membrane</keyword>
<comment type="caution">
    <text evidence="7">The sequence shown here is derived from an EMBL/GenBank/DDBJ whole genome shotgun (WGS) entry which is preliminary data.</text>
</comment>
<evidence type="ECO:0000256" key="4">
    <source>
        <dbReference type="ARBA" id="ARBA00023136"/>
    </source>
</evidence>
<keyword evidence="8" id="KW-1185">Reference proteome</keyword>
<dbReference type="InterPro" id="IPR052902">
    <property type="entry name" value="ABC-2_transporter"/>
</dbReference>
<dbReference type="PANTHER" id="PTHR43027">
    <property type="entry name" value="DOXORUBICIN RESISTANCE ABC TRANSPORTER PERMEASE PROTEIN DRRC-RELATED"/>
    <property type="match status" value="1"/>
</dbReference>
<feature type="transmembrane region" description="Helical" evidence="5">
    <location>
        <begin position="20"/>
        <end position="41"/>
    </location>
</feature>
<keyword evidence="2 5" id="KW-0812">Transmembrane</keyword>
<protein>
    <submittedName>
        <fullName evidence="7">ABC transporter permease</fullName>
    </submittedName>
</protein>
<proteinExistence type="predicted"/>
<dbReference type="RefSeq" id="WP_109983129.1">
    <property type="nucleotide sequence ID" value="NZ_JAJUIE010000003.1"/>
</dbReference>
<organism evidence="7 8">
    <name type="scientific">Gracilibacillus dipsosauri</name>
    <dbReference type="NCBI Taxonomy" id="178340"/>
    <lineage>
        <taxon>Bacteria</taxon>
        <taxon>Bacillati</taxon>
        <taxon>Bacillota</taxon>
        <taxon>Bacilli</taxon>
        <taxon>Bacillales</taxon>
        <taxon>Bacillaceae</taxon>
        <taxon>Gracilibacillus</taxon>
    </lineage>
</organism>
<feature type="domain" description="ABC-2 type transporter transmembrane" evidence="6">
    <location>
        <begin position="19"/>
        <end position="414"/>
    </location>
</feature>
<evidence type="ECO:0000256" key="3">
    <source>
        <dbReference type="ARBA" id="ARBA00022989"/>
    </source>
</evidence>
<dbReference type="Pfam" id="PF12698">
    <property type="entry name" value="ABC2_membrane_3"/>
    <property type="match status" value="1"/>
</dbReference>
<dbReference type="OrthoDB" id="3078158at2"/>
<feature type="transmembrane region" description="Helical" evidence="5">
    <location>
        <begin position="272"/>
        <end position="294"/>
    </location>
</feature>
<evidence type="ECO:0000256" key="2">
    <source>
        <dbReference type="ARBA" id="ARBA00022692"/>
    </source>
</evidence>
<feature type="transmembrane region" description="Helical" evidence="5">
    <location>
        <begin position="306"/>
        <end position="331"/>
    </location>
</feature>
<feature type="transmembrane region" description="Helical" evidence="5">
    <location>
        <begin position="224"/>
        <end position="242"/>
    </location>
</feature>
<dbReference type="EMBL" id="QGTD01000004">
    <property type="protein sequence ID" value="PWU69712.1"/>
    <property type="molecule type" value="Genomic_DNA"/>
</dbReference>
<dbReference type="Proteomes" id="UP000245624">
    <property type="component" value="Unassembled WGS sequence"/>
</dbReference>
<dbReference type="GO" id="GO:0016020">
    <property type="term" value="C:membrane"/>
    <property type="evidence" value="ECO:0007669"/>
    <property type="project" value="UniProtKB-SubCell"/>
</dbReference>
<comment type="subcellular location">
    <subcellularLocation>
        <location evidence="1">Membrane</location>
        <topology evidence="1">Multi-pass membrane protein</topology>
    </subcellularLocation>
</comment>
<name>A0A317L1M0_9BACI</name>
<evidence type="ECO:0000313" key="8">
    <source>
        <dbReference type="Proteomes" id="UP000245624"/>
    </source>
</evidence>
<dbReference type="Gene3D" id="3.40.1710.10">
    <property type="entry name" value="abc type-2 transporter like domain"/>
    <property type="match status" value="1"/>
</dbReference>